<evidence type="ECO:0000313" key="3">
    <source>
        <dbReference type="Proteomes" id="UP000244722"/>
    </source>
</evidence>
<dbReference type="Proteomes" id="UP000244722">
    <property type="component" value="Unassembled WGS sequence"/>
</dbReference>
<keyword evidence="3" id="KW-1185">Reference proteome</keyword>
<comment type="caution">
    <text evidence="2">The sequence shown here is derived from an EMBL/GenBank/DDBJ whole genome shotgun (WGS) entry which is preliminary data.</text>
</comment>
<reference evidence="2 3" key="1">
    <citation type="submission" date="2017-04" db="EMBL/GenBank/DDBJ databases">
        <title>Draft genome sequence of Tuber borchii Vittad., a whitish edible truffle.</title>
        <authorList>
            <consortium name="DOE Joint Genome Institute"/>
            <person name="Murat C."/>
            <person name="Kuo A."/>
            <person name="Barry K.W."/>
            <person name="Clum A."/>
            <person name="Dockter R.B."/>
            <person name="Fauchery L."/>
            <person name="Iotti M."/>
            <person name="Kohler A."/>
            <person name="Labutti K."/>
            <person name="Lindquist E.A."/>
            <person name="Lipzen A."/>
            <person name="Ohm R.A."/>
            <person name="Wang M."/>
            <person name="Grigoriev I.V."/>
            <person name="Zambonelli A."/>
            <person name="Martin F.M."/>
        </authorList>
    </citation>
    <scope>NUCLEOTIDE SEQUENCE [LARGE SCALE GENOMIC DNA]</scope>
    <source>
        <strain evidence="2 3">Tbo3840</strain>
    </source>
</reference>
<name>A0A2T7A4G7_TUBBO</name>
<dbReference type="AlphaFoldDB" id="A0A2T7A4G7"/>
<gene>
    <name evidence="2" type="ORF">B9Z19DRAFT_1120416</name>
</gene>
<dbReference type="EMBL" id="NESQ01000024">
    <property type="protein sequence ID" value="PUU82646.1"/>
    <property type="molecule type" value="Genomic_DNA"/>
</dbReference>
<keyword evidence="1" id="KW-0812">Transmembrane</keyword>
<protein>
    <submittedName>
        <fullName evidence="2">Uncharacterized protein</fullName>
    </submittedName>
</protein>
<evidence type="ECO:0000256" key="1">
    <source>
        <dbReference type="SAM" id="Phobius"/>
    </source>
</evidence>
<keyword evidence="1" id="KW-0472">Membrane</keyword>
<keyword evidence="1" id="KW-1133">Transmembrane helix</keyword>
<organism evidence="2 3">
    <name type="scientific">Tuber borchii</name>
    <name type="common">White truffle</name>
    <dbReference type="NCBI Taxonomy" id="42251"/>
    <lineage>
        <taxon>Eukaryota</taxon>
        <taxon>Fungi</taxon>
        <taxon>Dikarya</taxon>
        <taxon>Ascomycota</taxon>
        <taxon>Pezizomycotina</taxon>
        <taxon>Pezizomycetes</taxon>
        <taxon>Pezizales</taxon>
        <taxon>Tuberaceae</taxon>
        <taxon>Tuber</taxon>
    </lineage>
</organism>
<accession>A0A2T7A4G7</accession>
<evidence type="ECO:0000313" key="2">
    <source>
        <dbReference type="EMBL" id="PUU82646.1"/>
    </source>
</evidence>
<feature type="transmembrane region" description="Helical" evidence="1">
    <location>
        <begin position="14"/>
        <end position="36"/>
    </location>
</feature>
<proteinExistence type="predicted"/>
<sequence length="383" mass="41529">MPIFSNEFKETVKYYEWIGGICTLMAGFGAAILMIIHAELSNKATNVFIKGISEIATLSVVPASPTTPTALPLLFPHPRPNLTTQVFTTVVYVTSITTLTHSSTITITTLLDQIVTTISDRMHIDDTIYTPRPLPVPAPAKTPTKTHTTTTTTTRIVYSTITYTETSVTGICSGASCPITITITQECSGTDYSWAARELEAQGHVLENCLGRLDHFVERDPIDCAAVKGLYRECQALRHALEYQMQRFGIHSGSDDSDSVNEGGYEAAMGLAFGATTELVRGNYQNSVPPNFGTPMRVYQPPALQLQPVAPQHIYPLWTPPVKNGNGNSNGSVRGNGNGSGKAFMTGSDVMDLTWDDDDGIVSNRVVPGTVQIVYPNLSEVCF</sequence>